<organism evidence="1 2">
    <name type="scientific">Phaeobacter gallaeciensis</name>
    <dbReference type="NCBI Taxonomy" id="60890"/>
    <lineage>
        <taxon>Bacteria</taxon>
        <taxon>Pseudomonadati</taxon>
        <taxon>Pseudomonadota</taxon>
        <taxon>Alphaproteobacteria</taxon>
        <taxon>Rhodobacterales</taxon>
        <taxon>Roseobacteraceae</taxon>
        <taxon>Phaeobacter</taxon>
    </lineage>
</organism>
<dbReference type="Proteomes" id="UP000252706">
    <property type="component" value="Unassembled WGS sequence"/>
</dbReference>
<gene>
    <name evidence="1" type="ORF">DS909_02390</name>
</gene>
<proteinExistence type="predicted"/>
<evidence type="ECO:0000313" key="1">
    <source>
        <dbReference type="EMBL" id="RBW61579.1"/>
    </source>
</evidence>
<name>A0A366XDG6_9RHOB</name>
<evidence type="ECO:0008006" key="3">
    <source>
        <dbReference type="Google" id="ProtNLM"/>
    </source>
</evidence>
<protein>
    <recommendedName>
        <fullName evidence="3">Transcription elongation factor</fullName>
    </recommendedName>
</protein>
<dbReference type="AlphaFoldDB" id="A0A366XDG6"/>
<reference evidence="1 2" key="1">
    <citation type="submission" date="2018-07" db="EMBL/GenBank/DDBJ databases">
        <title>Modular assembly of carbohydrate-degrading microbial communities in the ocean.</title>
        <authorList>
            <person name="Enke T.N."/>
            <person name="Datta M.S."/>
            <person name="Schwartzman J.A."/>
            <person name="Cermak N."/>
            <person name="Schmitz D.A."/>
            <person name="Barrere J."/>
            <person name="Cordero O.X."/>
        </authorList>
    </citation>
    <scope>NUCLEOTIDE SEQUENCE [LARGE SCALE GENOMIC DNA]</scope>
    <source>
        <strain evidence="1 2">C3M10</strain>
    </source>
</reference>
<dbReference type="EMBL" id="QOCE01000005">
    <property type="protein sequence ID" value="RBW61579.1"/>
    <property type="molecule type" value="Genomic_DNA"/>
</dbReference>
<sequence length="152" mass="16612">MSDRAALKKSVHDCLMSLEEAELATAIAHYEAFLQNSQLDAREVHDKDDIVASRENADLAAAFDTPVQTHHAKIDAIENTDFSLMDVVGPGAVVKFGDRRFIVCISTTRFDVGGVTYMGISTQSPIYRAMAGLKAGESFSFNGRDLEIQDVL</sequence>
<dbReference type="RefSeq" id="WP_113821840.1">
    <property type="nucleotide sequence ID" value="NZ_QOCE01000005.1"/>
</dbReference>
<dbReference type="OrthoDB" id="8293772at2"/>
<evidence type="ECO:0000313" key="2">
    <source>
        <dbReference type="Proteomes" id="UP000252706"/>
    </source>
</evidence>
<comment type="caution">
    <text evidence="1">The sequence shown here is derived from an EMBL/GenBank/DDBJ whole genome shotgun (WGS) entry which is preliminary data.</text>
</comment>
<accession>A0A366XDG6</accession>